<dbReference type="InterPro" id="IPR051981">
    <property type="entry name" value="Glycosyltransf_32"/>
</dbReference>
<gene>
    <name evidence="1" type="ORF">DK847_03135</name>
</gene>
<dbReference type="GO" id="GO:0016020">
    <property type="term" value="C:membrane"/>
    <property type="evidence" value="ECO:0007669"/>
    <property type="project" value="GOC"/>
</dbReference>
<organism evidence="1 2">
    <name type="scientific">Aestuariivirga litoralis</name>
    <dbReference type="NCBI Taxonomy" id="2650924"/>
    <lineage>
        <taxon>Bacteria</taxon>
        <taxon>Pseudomonadati</taxon>
        <taxon>Pseudomonadota</taxon>
        <taxon>Alphaproteobacteria</taxon>
        <taxon>Hyphomicrobiales</taxon>
        <taxon>Aestuariivirgaceae</taxon>
        <taxon>Aestuariivirga</taxon>
    </lineage>
</organism>
<proteinExistence type="predicted"/>
<dbReference type="PANTHER" id="PTHR12042">
    <property type="entry name" value="LACTOSYLCERAMIDE 4-ALPHA-GALACTOSYLTRANSFERASE ALPHA- 1,4-GALACTOSYLTRANSFERASE"/>
    <property type="match status" value="1"/>
</dbReference>
<dbReference type="RefSeq" id="WP_111196132.1">
    <property type="nucleotide sequence ID" value="NZ_QKVK01000001.1"/>
</dbReference>
<dbReference type="PANTHER" id="PTHR12042:SF21">
    <property type="entry name" value="ALPHA1,4-GALACTOSYLTRANSFERASE 1-RELATED"/>
    <property type="match status" value="1"/>
</dbReference>
<name>A0A2W2BEW8_9HYPH</name>
<sequence>MGADLLPVNMFWMGPRLSMLETGCMLSALRAGHAVTVFSYEKPSNLPAGIQWEDAAGVLPRENFVLYRGQGAALGSNLFRYRLMEQQRGLWLDTDMLVLKPIIGDGTEIFGWQNQVLINSAVLFLPPHSSVLRDLLAFTSDLHPRPPFLDRRDRLKIGLRRAIGLPMHVSRMPWGVWGPNALTHFIRRNGCEGRAQPCDVFYPVPFEQCETLIRAGTAVEDRITPATRAIHLWNEGLRRSPGRQARITEPGAGIDPDSFVGRYFIRELGMARW</sequence>
<dbReference type="Gene3D" id="3.90.550.20">
    <property type="match status" value="1"/>
</dbReference>
<dbReference type="AlphaFoldDB" id="A0A2W2BEW8"/>
<keyword evidence="2" id="KW-1185">Reference proteome</keyword>
<dbReference type="Proteomes" id="UP000248795">
    <property type="component" value="Unassembled WGS sequence"/>
</dbReference>
<reference evidence="2" key="1">
    <citation type="submission" date="2018-06" db="EMBL/GenBank/DDBJ databases">
        <title>Aestuariibacter litoralis strain KCTC 52945T.</title>
        <authorList>
            <person name="Li X."/>
            <person name="Salam N."/>
            <person name="Li J.-L."/>
            <person name="Chen Y.-M."/>
            <person name="Yang Z.-W."/>
            <person name="Zhang L.-Y."/>
            <person name="Han M.-X."/>
            <person name="Xiao M."/>
            <person name="Li W.-J."/>
        </authorList>
    </citation>
    <scope>NUCLEOTIDE SEQUENCE [LARGE SCALE GENOMIC DNA]</scope>
    <source>
        <strain evidence="2">KCTC 52945</strain>
    </source>
</reference>
<dbReference type="EMBL" id="QKVK01000001">
    <property type="protein sequence ID" value="PZF78804.1"/>
    <property type="molecule type" value="Genomic_DNA"/>
</dbReference>
<evidence type="ECO:0008006" key="3">
    <source>
        <dbReference type="Google" id="ProtNLM"/>
    </source>
</evidence>
<evidence type="ECO:0000313" key="1">
    <source>
        <dbReference type="EMBL" id="PZF78804.1"/>
    </source>
</evidence>
<protein>
    <recommendedName>
        <fullName evidence="3">Alpha 1,4-glycosyltransferase domain-containing protein</fullName>
    </recommendedName>
</protein>
<comment type="caution">
    <text evidence="1">The sequence shown here is derived from an EMBL/GenBank/DDBJ whole genome shotgun (WGS) entry which is preliminary data.</text>
</comment>
<accession>A0A2W2BEW8</accession>
<dbReference type="GO" id="GO:0016758">
    <property type="term" value="F:hexosyltransferase activity"/>
    <property type="evidence" value="ECO:0007669"/>
    <property type="project" value="TreeGrafter"/>
</dbReference>
<dbReference type="GO" id="GO:0006688">
    <property type="term" value="P:glycosphingolipid biosynthetic process"/>
    <property type="evidence" value="ECO:0007669"/>
    <property type="project" value="TreeGrafter"/>
</dbReference>
<dbReference type="SUPFAM" id="SSF53448">
    <property type="entry name" value="Nucleotide-diphospho-sugar transferases"/>
    <property type="match status" value="1"/>
</dbReference>
<evidence type="ECO:0000313" key="2">
    <source>
        <dbReference type="Proteomes" id="UP000248795"/>
    </source>
</evidence>
<dbReference type="InterPro" id="IPR029044">
    <property type="entry name" value="Nucleotide-diphossugar_trans"/>
</dbReference>